<evidence type="ECO:0000259" key="9">
    <source>
        <dbReference type="Pfam" id="PF19303"/>
    </source>
</evidence>
<keyword evidence="11" id="KW-1185">Reference proteome</keyword>
<reference evidence="10 11" key="1">
    <citation type="submission" date="2021-06" db="EMBL/GenBank/DDBJ databases">
        <authorList>
            <person name="Lee D.H."/>
        </authorList>
    </citation>
    <scope>NUCLEOTIDE SEQUENCE [LARGE SCALE GENOMIC DNA]</scope>
    <source>
        <strain evidence="10 11">MMS21-HV4-11</strain>
    </source>
</reference>
<keyword evidence="1 6" id="KW-0436">Ligase</keyword>
<evidence type="ECO:0000259" key="8">
    <source>
        <dbReference type="Pfam" id="PF09334"/>
    </source>
</evidence>
<accession>A0ABS6ITP3</accession>
<dbReference type="PROSITE" id="PS51257">
    <property type="entry name" value="PROKAR_LIPOPROTEIN"/>
    <property type="match status" value="1"/>
</dbReference>
<name>A0ABS6ITP3_9HYPH</name>
<dbReference type="InterPro" id="IPR014758">
    <property type="entry name" value="Met-tRNA_synth"/>
</dbReference>
<keyword evidence="3 6" id="KW-0067">ATP-binding</keyword>
<dbReference type="PANTHER" id="PTHR43326">
    <property type="entry name" value="METHIONYL-TRNA SYNTHETASE"/>
    <property type="match status" value="1"/>
</dbReference>
<comment type="caution">
    <text evidence="10">The sequence shown here is derived from an EMBL/GenBank/DDBJ whole genome shotgun (WGS) entry which is preliminary data.</text>
</comment>
<dbReference type="InterPro" id="IPR023457">
    <property type="entry name" value="Met-tRNA_synth_2"/>
</dbReference>
<sequence>MSGNRTYYVTTPIYYVNDVPHIGHAYTTLACDVLARFKRLDGCDVHFLTGTDEHGQKIETAAAAAGLPPQAFTDKVSQSFRDLIGVMNYSPDNFIRTTEPRHYAACQALWKKLVEAGDIYEGKYAGWYSVRDETYFVEGETEVGADNKRRATSTGAEVQWVEEPSYFFRLSAWADRLIEFYEKNPSFIGPDSRRNEVLSFVKGGLQDLSVSRTSFSWGIPVPGDEKHIMYVWLDALTNYITECGYPDQTNPLWKYWPANLHMVGKDIIRFHCVFWPAFLMAADLPPPQRVFAHGWWTNEGQKISKSLGNVIDPVELVKTYGLDQVRYFLLREVPFGNDGDFSRRALIGRMNADLANAYGNLCQRVLSIVAKNCGEQVPPRGDLVDADTALLDRARGLLAIVRAELDEQAFHKALTSIWEVIADANRYVDAQAPWALAKTDPVRRDMVLWVLAETIRRVTLLVQPFMPDSTARILDQLAVPPEKRVFAAFDQELVSGTALPPPQGVFPRFIEPAAPAAPAKPAKAPKAPKQPKVAG</sequence>
<comment type="function">
    <text evidence="6">Is required not only for elongation of protein synthesis but also for the initiation of all mRNA translation through initiator tRNA(fMet) aminoacylation.</text>
</comment>
<keyword evidence="2 6" id="KW-0547">Nucleotide-binding</keyword>
<feature type="short sequence motif" description="'HIGH' region" evidence="6">
    <location>
        <begin position="14"/>
        <end position="24"/>
    </location>
</feature>
<feature type="short sequence motif" description="'KMSKS' region" evidence="6">
    <location>
        <begin position="302"/>
        <end position="306"/>
    </location>
</feature>
<comment type="caution">
    <text evidence="6">Lacks conserved residue(s) required for the propagation of feature annotation.</text>
</comment>
<keyword evidence="5 6" id="KW-0030">Aminoacyl-tRNA synthetase</keyword>
<gene>
    <name evidence="6 10" type="primary">metG</name>
    <name evidence="10" type="ORF">KQ910_24995</name>
</gene>
<feature type="region of interest" description="Disordered" evidence="7">
    <location>
        <begin position="516"/>
        <end position="535"/>
    </location>
</feature>
<proteinExistence type="inferred from homology"/>
<evidence type="ECO:0000256" key="1">
    <source>
        <dbReference type="ARBA" id="ARBA00022598"/>
    </source>
</evidence>
<dbReference type="InterPro" id="IPR041872">
    <property type="entry name" value="Anticodon_Met"/>
</dbReference>
<dbReference type="NCBIfam" id="NF008900">
    <property type="entry name" value="PRK12267.1"/>
    <property type="match status" value="1"/>
</dbReference>
<dbReference type="InterPro" id="IPR015413">
    <property type="entry name" value="Methionyl/Leucyl_tRNA_Synth"/>
</dbReference>
<dbReference type="EMBL" id="JAHOPB010000003">
    <property type="protein sequence ID" value="MBU8877052.1"/>
    <property type="molecule type" value="Genomic_DNA"/>
</dbReference>
<comment type="similarity">
    <text evidence="6">Belongs to the class-I aminoacyl-tRNA synthetase family. MetG type 2B subfamily.</text>
</comment>
<evidence type="ECO:0000256" key="3">
    <source>
        <dbReference type="ARBA" id="ARBA00022840"/>
    </source>
</evidence>
<dbReference type="EC" id="6.1.1.10" evidence="6"/>
<dbReference type="GO" id="GO:0004825">
    <property type="term" value="F:methionine-tRNA ligase activity"/>
    <property type="evidence" value="ECO:0007669"/>
    <property type="project" value="UniProtKB-EC"/>
</dbReference>
<feature type="domain" description="Methionyl/Leucyl tRNA synthetase" evidence="8">
    <location>
        <begin position="7"/>
        <end position="366"/>
    </location>
</feature>
<evidence type="ECO:0000256" key="4">
    <source>
        <dbReference type="ARBA" id="ARBA00022917"/>
    </source>
</evidence>
<dbReference type="PANTHER" id="PTHR43326:SF1">
    <property type="entry name" value="METHIONINE--TRNA LIGASE, MITOCHONDRIAL"/>
    <property type="match status" value="1"/>
</dbReference>
<dbReference type="CDD" id="cd00814">
    <property type="entry name" value="MetRS_core"/>
    <property type="match status" value="1"/>
</dbReference>
<dbReference type="Proteomes" id="UP000727907">
    <property type="component" value="Unassembled WGS sequence"/>
</dbReference>
<protein>
    <recommendedName>
        <fullName evidence="6">Methionine--tRNA ligase</fullName>
        <ecNumber evidence="6">6.1.1.10</ecNumber>
    </recommendedName>
    <alternativeName>
        <fullName evidence="6">Methionyl-tRNA synthetase</fullName>
        <shortName evidence="6">MetRS</shortName>
    </alternativeName>
</protein>
<dbReference type="Pfam" id="PF19303">
    <property type="entry name" value="Anticodon_3"/>
    <property type="match status" value="1"/>
</dbReference>
<evidence type="ECO:0000256" key="2">
    <source>
        <dbReference type="ARBA" id="ARBA00022741"/>
    </source>
</evidence>
<evidence type="ECO:0000256" key="7">
    <source>
        <dbReference type="SAM" id="MobiDB-lite"/>
    </source>
</evidence>
<dbReference type="InterPro" id="IPR033911">
    <property type="entry name" value="MetRS_core"/>
</dbReference>
<organism evidence="10 11">
    <name type="scientific">Reyranella humidisoli</name>
    <dbReference type="NCBI Taxonomy" id="2849149"/>
    <lineage>
        <taxon>Bacteria</taxon>
        <taxon>Pseudomonadati</taxon>
        <taxon>Pseudomonadota</taxon>
        <taxon>Alphaproteobacteria</taxon>
        <taxon>Hyphomicrobiales</taxon>
        <taxon>Reyranellaceae</taxon>
        <taxon>Reyranella</taxon>
    </lineage>
</organism>
<keyword evidence="6" id="KW-0963">Cytoplasm</keyword>
<dbReference type="NCBIfam" id="TIGR00398">
    <property type="entry name" value="metG"/>
    <property type="match status" value="1"/>
</dbReference>
<evidence type="ECO:0000313" key="10">
    <source>
        <dbReference type="EMBL" id="MBU8877052.1"/>
    </source>
</evidence>
<feature type="domain" description="Methionyl-tRNA synthetase anticodon-binding" evidence="9">
    <location>
        <begin position="377"/>
        <end position="507"/>
    </location>
</feature>
<evidence type="ECO:0000313" key="11">
    <source>
        <dbReference type="Proteomes" id="UP000727907"/>
    </source>
</evidence>
<dbReference type="HAMAP" id="MF_01228">
    <property type="entry name" value="Met_tRNA_synth_type2"/>
    <property type="match status" value="1"/>
</dbReference>
<dbReference type="CDD" id="cd07957">
    <property type="entry name" value="Anticodon_Ia_Met"/>
    <property type="match status" value="1"/>
</dbReference>
<evidence type="ECO:0000256" key="6">
    <source>
        <dbReference type="HAMAP-Rule" id="MF_01228"/>
    </source>
</evidence>
<keyword evidence="4 6" id="KW-0648">Protein biosynthesis</keyword>
<comment type="catalytic activity">
    <reaction evidence="6">
        <text>tRNA(Met) + L-methionine + ATP = L-methionyl-tRNA(Met) + AMP + diphosphate</text>
        <dbReference type="Rhea" id="RHEA:13481"/>
        <dbReference type="Rhea" id="RHEA-COMP:9667"/>
        <dbReference type="Rhea" id="RHEA-COMP:9698"/>
        <dbReference type="ChEBI" id="CHEBI:30616"/>
        <dbReference type="ChEBI" id="CHEBI:33019"/>
        <dbReference type="ChEBI" id="CHEBI:57844"/>
        <dbReference type="ChEBI" id="CHEBI:78442"/>
        <dbReference type="ChEBI" id="CHEBI:78530"/>
        <dbReference type="ChEBI" id="CHEBI:456215"/>
        <dbReference type="EC" id="6.1.1.10"/>
    </reaction>
</comment>
<dbReference type="Pfam" id="PF09334">
    <property type="entry name" value="tRNA-synt_1g"/>
    <property type="match status" value="1"/>
</dbReference>
<comment type="subcellular location">
    <subcellularLocation>
        <location evidence="6">Cytoplasm</location>
    </subcellularLocation>
</comment>
<evidence type="ECO:0000256" key="5">
    <source>
        <dbReference type="ARBA" id="ARBA00023146"/>
    </source>
</evidence>
<dbReference type="RefSeq" id="WP_216966437.1">
    <property type="nucleotide sequence ID" value="NZ_JAHOPB010000003.1"/>
</dbReference>
<comment type="subunit">
    <text evidence="6">Monomer.</text>
</comment>